<feature type="transmembrane region" description="Helical" evidence="7">
    <location>
        <begin position="306"/>
        <end position="323"/>
    </location>
</feature>
<evidence type="ECO:0000313" key="9">
    <source>
        <dbReference type="EMBL" id="KAF2671064.1"/>
    </source>
</evidence>
<evidence type="ECO:0000313" key="10">
    <source>
        <dbReference type="Proteomes" id="UP000799302"/>
    </source>
</evidence>
<evidence type="ECO:0000256" key="2">
    <source>
        <dbReference type="ARBA" id="ARBA00022448"/>
    </source>
</evidence>
<comment type="subcellular location">
    <subcellularLocation>
        <location evidence="1">Membrane</location>
        <topology evidence="1">Multi-pass membrane protein</topology>
    </subcellularLocation>
</comment>
<evidence type="ECO:0000256" key="5">
    <source>
        <dbReference type="ARBA" id="ARBA00023136"/>
    </source>
</evidence>
<keyword evidence="4 7" id="KW-1133">Transmembrane helix</keyword>
<feature type="transmembrane region" description="Helical" evidence="7">
    <location>
        <begin position="46"/>
        <end position="69"/>
    </location>
</feature>
<feature type="transmembrane region" description="Helical" evidence="7">
    <location>
        <begin position="431"/>
        <end position="449"/>
    </location>
</feature>
<evidence type="ECO:0000256" key="7">
    <source>
        <dbReference type="SAM" id="Phobius"/>
    </source>
</evidence>
<evidence type="ECO:0000256" key="3">
    <source>
        <dbReference type="ARBA" id="ARBA00022692"/>
    </source>
</evidence>
<proteinExistence type="predicted"/>
<keyword evidence="10" id="KW-1185">Reference proteome</keyword>
<dbReference type="GO" id="GO:0055085">
    <property type="term" value="P:transmembrane transport"/>
    <property type="evidence" value="ECO:0007669"/>
    <property type="project" value="InterPro"/>
</dbReference>
<evidence type="ECO:0000259" key="8">
    <source>
        <dbReference type="Pfam" id="PF00324"/>
    </source>
</evidence>
<keyword evidence="3 7" id="KW-0812">Transmembrane</keyword>
<reference evidence="9" key="1">
    <citation type="journal article" date="2020" name="Stud. Mycol.">
        <title>101 Dothideomycetes genomes: a test case for predicting lifestyles and emergence of pathogens.</title>
        <authorList>
            <person name="Haridas S."/>
            <person name="Albert R."/>
            <person name="Binder M."/>
            <person name="Bloem J."/>
            <person name="Labutti K."/>
            <person name="Salamov A."/>
            <person name="Andreopoulos B."/>
            <person name="Baker S."/>
            <person name="Barry K."/>
            <person name="Bills G."/>
            <person name="Bluhm B."/>
            <person name="Cannon C."/>
            <person name="Castanera R."/>
            <person name="Culley D."/>
            <person name="Daum C."/>
            <person name="Ezra D."/>
            <person name="Gonzalez J."/>
            <person name="Henrissat B."/>
            <person name="Kuo A."/>
            <person name="Liang C."/>
            <person name="Lipzen A."/>
            <person name="Lutzoni F."/>
            <person name="Magnuson J."/>
            <person name="Mondo S."/>
            <person name="Nolan M."/>
            <person name="Ohm R."/>
            <person name="Pangilinan J."/>
            <person name="Park H.-J."/>
            <person name="Ramirez L."/>
            <person name="Alfaro M."/>
            <person name="Sun H."/>
            <person name="Tritt A."/>
            <person name="Yoshinaga Y."/>
            <person name="Zwiers L.-H."/>
            <person name="Turgeon B."/>
            <person name="Goodwin S."/>
            <person name="Spatafora J."/>
            <person name="Crous P."/>
            <person name="Grigoriev I."/>
        </authorList>
    </citation>
    <scope>NUCLEOTIDE SEQUENCE</scope>
    <source>
        <strain evidence="9">CBS 115976</strain>
    </source>
</reference>
<feature type="compositionally biased region" description="Polar residues" evidence="6">
    <location>
        <begin position="510"/>
        <end position="528"/>
    </location>
</feature>
<dbReference type="Proteomes" id="UP000799302">
    <property type="component" value="Unassembled WGS sequence"/>
</dbReference>
<dbReference type="InterPro" id="IPR004841">
    <property type="entry name" value="AA-permease/SLC12A_dom"/>
</dbReference>
<dbReference type="OrthoDB" id="3900342at2759"/>
<keyword evidence="2" id="KW-0813">Transport</keyword>
<feature type="transmembrane region" description="Helical" evidence="7">
    <location>
        <begin position="398"/>
        <end position="419"/>
    </location>
</feature>
<dbReference type="GO" id="GO:0016020">
    <property type="term" value="C:membrane"/>
    <property type="evidence" value="ECO:0007669"/>
    <property type="project" value="UniProtKB-SubCell"/>
</dbReference>
<feature type="compositionally biased region" description="Basic and acidic residues" evidence="6">
    <location>
        <begin position="500"/>
        <end position="509"/>
    </location>
</feature>
<feature type="region of interest" description="Disordered" evidence="6">
    <location>
        <begin position="482"/>
        <end position="550"/>
    </location>
</feature>
<organism evidence="9 10">
    <name type="scientific">Microthyrium microscopicum</name>
    <dbReference type="NCBI Taxonomy" id="703497"/>
    <lineage>
        <taxon>Eukaryota</taxon>
        <taxon>Fungi</taxon>
        <taxon>Dikarya</taxon>
        <taxon>Ascomycota</taxon>
        <taxon>Pezizomycotina</taxon>
        <taxon>Dothideomycetes</taxon>
        <taxon>Dothideomycetes incertae sedis</taxon>
        <taxon>Microthyriales</taxon>
        <taxon>Microthyriaceae</taxon>
        <taxon>Microthyrium</taxon>
    </lineage>
</organism>
<feature type="transmembrane region" description="Helical" evidence="7">
    <location>
        <begin position="76"/>
        <end position="97"/>
    </location>
</feature>
<feature type="compositionally biased region" description="Basic and acidic residues" evidence="6">
    <location>
        <begin position="539"/>
        <end position="550"/>
    </location>
</feature>
<name>A0A6A6UJK4_9PEZI</name>
<dbReference type="EMBL" id="MU004233">
    <property type="protein sequence ID" value="KAF2671064.1"/>
    <property type="molecule type" value="Genomic_DNA"/>
</dbReference>
<evidence type="ECO:0000256" key="1">
    <source>
        <dbReference type="ARBA" id="ARBA00004141"/>
    </source>
</evidence>
<keyword evidence="5 7" id="KW-0472">Membrane</keyword>
<dbReference type="PIRSF" id="PIRSF006060">
    <property type="entry name" value="AA_transporter"/>
    <property type="match status" value="1"/>
</dbReference>
<dbReference type="Gene3D" id="1.20.1740.10">
    <property type="entry name" value="Amino acid/polyamine transporter I"/>
    <property type="match status" value="1"/>
</dbReference>
<feature type="transmembrane region" description="Helical" evidence="7">
    <location>
        <begin position="335"/>
        <end position="359"/>
    </location>
</feature>
<dbReference type="Pfam" id="PF00324">
    <property type="entry name" value="AA_permease"/>
    <property type="match status" value="1"/>
</dbReference>
<feature type="transmembrane region" description="Helical" evidence="7">
    <location>
        <begin position="148"/>
        <end position="171"/>
    </location>
</feature>
<feature type="transmembrane region" description="Helical" evidence="7">
    <location>
        <begin position="183"/>
        <end position="203"/>
    </location>
</feature>
<gene>
    <name evidence="9" type="ORF">BT63DRAFT_207132</name>
</gene>
<feature type="transmembrane region" description="Helical" evidence="7">
    <location>
        <begin position="103"/>
        <end position="123"/>
    </location>
</feature>
<dbReference type="AlphaFoldDB" id="A0A6A6UJK4"/>
<sequence>MCVIAIAVGECLGELVQKFPVYNAINVYVRVFVDPDLAWVTSIAYWYAYASIFANQSLAAASLAGYWGLSKTWQAVVFYTLVPITLTIINLAGVFWYGLIETIGGLLKIFLVVGVSIFLYYIAGKDGNDYITEGVHHDARYVSDSVSAICYCFPIIAYGFLGIEIIGLTAYETIDPKNLKWPARSVAIFTCIIYLMVTIGESLNVHWTDQNLPAIYSGIGASDIAAPQDPPSSSIVIRATYYAGYKTMASFLNGCLIFSSMSAANTSLYVASRTLFGMTQELRMAGAQNWFTRRLRVLAKTNGRKVPVPAILFSFISFLWLPYLQLIKGYPIQEFIQIISISGSVAVVMVWASVCLAYIRYKQWLNICKTGITNDAPEYLRSHADYNASTFLSLGQPALAYIGLFGCILILAFASTTWWETRANFGKVASAYAAVIICFIVYILIKLFSRPFSHFIRPWTWFRHLDADTAVFLDEMQRLKNNRTRPRQREDEAVQPTEAETTHYSKDHLTVTSPGGTGSFNDRPSSGDTYGPPPTQSSVDRRPPAVYFDR</sequence>
<protein>
    <recommendedName>
        <fullName evidence="8">Amino acid permease/ SLC12A domain-containing protein</fullName>
    </recommendedName>
</protein>
<feature type="domain" description="Amino acid permease/ SLC12A" evidence="8">
    <location>
        <begin position="2"/>
        <end position="448"/>
    </location>
</feature>
<evidence type="ECO:0000256" key="6">
    <source>
        <dbReference type="SAM" id="MobiDB-lite"/>
    </source>
</evidence>
<dbReference type="PANTHER" id="PTHR43495">
    <property type="entry name" value="GABA PERMEASE"/>
    <property type="match status" value="1"/>
</dbReference>
<accession>A0A6A6UJK4</accession>
<dbReference type="PANTHER" id="PTHR43495:SF5">
    <property type="entry name" value="GAMMA-AMINOBUTYRIC ACID PERMEASE"/>
    <property type="match status" value="1"/>
</dbReference>
<evidence type="ECO:0000256" key="4">
    <source>
        <dbReference type="ARBA" id="ARBA00022989"/>
    </source>
</evidence>